<feature type="non-terminal residue" evidence="2">
    <location>
        <position position="1"/>
    </location>
</feature>
<keyword evidence="1" id="KW-0732">Signal</keyword>
<organism evidence="2 3">
    <name type="scientific">Mytilus galloprovincialis</name>
    <name type="common">Mediterranean mussel</name>
    <dbReference type="NCBI Taxonomy" id="29158"/>
    <lineage>
        <taxon>Eukaryota</taxon>
        <taxon>Metazoa</taxon>
        <taxon>Spiralia</taxon>
        <taxon>Lophotrochozoa</taxon>
        <taxon>Mollusca</taxon>
        <taxon>Bivalvia</taxon>
        <taxon>Autobranchia</taxon>
        <taxon>Pteriomorphia</taxon>
        <taxon>Mytilida</taxon>
        <taxon>Mytiloidea</taxon>
        <taxon>Mytilidae</taxon>
        <taxon>Mytilinae</taxon>
        <taxon>Mytilus</taxon>
    </lineage>
</organism>
<evidence type="ECO:0000313" key="2">
    <source>
        <dbReference type="EMBL" id="VDI78438.1"/>
    </source>
</evidence>
<dbReference type="AlphaFoldDB" id="A0A8B6HFM8"/>
<feature type="signal peptide" evidence="1">
    <location>
        <begin position="1"/>
        <end position="19"/>
    </location>
</feature>
<name>A0A8B6HFM8_MYTGA</name>
<sequence>MAKNLFLIFGIYYIHTIAGIDKDGYCRIENVAVKTTNGTNSSPKKYCCTHYEEQNNKCI</sequence>
<accession>A0A8B6HFM8</accession>
<keyword evidence="3" id="KW-1185">Reference proteome</keyword>
<proteinExistence type="predicted"/>
<gene>
    <name evidence="2" type="ORF">MGAL_10B077120</name>
</gene>
<feature type="chain" id="PRO_5032612207" evidence="1">
    <location>
        <begin position="20"/>
        <end position="59"/>
    </location>
</feature>
<protein>
    <submittedName>
        <fullName evidence="2">Uncharacterized protein</fullName>
    </submittedName>
</protein>
<reference evidence="2" key="1">
    <citation type="submission" date="2018-11" db="EMBL/GenBank/DDBJ databases">
        <authorList>
            <person name="Alioto T."/>
            <person name="Alioto T."/>
        </authorList>
    </citation>
    <scope>NUCLEOTIDE SEQUENCE</scope>
</reference>
<evidence type="ECO:0000256" key="1">
    <source>
        <dbReference type="SAM" id="SignalP"/>
    </source>
</evidence>
<dbReference type="EMBL" id="UYJE01009962">
    <property type="protein sequence ID" value="VDI78438.1"/>
    <property type="molecule type" value="Genomic_DNA"/>
</dbReference>
<dbReference type="Proteomes" id="UP000596742">
    <property type="component" value="Unassembled WGS sequence"/>
</dbReference>
<comment type="caution">
    <text evidence="2">The sequence shown here is derived from an EMBL/GenBank/DDBJ whole genome shotgun (WGS) entry which is preliminary data.</text>
</comment>
<evidence type="ECO:0000313" key="3">
    <source>
        <dbReference type="Proteomes" id="UP000596742"/>
    </source>
</evidence>